<keyword evidence="6 8" id="KW-0456">Lyase</keyword>
<feature type="binding site" evidence="10">
    <location>
        <position position="41"/>
    </location>
    <ligand>
        <name>Zn(2+)</name>
        <dbReference type="ChEBI" id="CHEBI:29105"/>
    </ligand>
</feature>
<dbReference type="EMBL" id="LN483075">
    <property type="protein sequence ID" value="CEA04208.1"/>
    <property type="molecule type" value="Genomic_DNA"/>
</dbReference>
<dbReference type="PIRSF" id="PIRSF006113">
    <property type="entry name" value="PTP_synth"/>
    <property type="match status" value="1"/>
</dbReference>
<dbReference type="AlphaFoldDB" id="A0A078M9X8"/>
<keyword evidence="4 8" id="KW-0479">Metal-binding</keyword>
<dbReference type="GO" id="GO:0046872">
    <property type="term" value="F:metal ion binding"/>
    <property type="evidence" value="ECO:0007669"/>
    <property type="project" value="UniProtKB-KW"/>
</dbReference>
<evidence type="ECO:0000256" key="6">
    <source>
        <dbReference type="ARBA" id="ARBA00023239"/>
    </source>
</evidence>
<dbReference type="HOGENOM" id="CLU_111016_6_2_9"/>
<dbReference type="SUPFAM" id="SSF55620">
    <property type="entry name" value="Tetrahydrobiopterin biosynthesis enzymes-like"/>
    <property type="match status" value="1"/>
</dbReference>
<evidence type="ECO:0000256" key="10">
    <source>
        <dbReference type="PIRSR" id="PIRSR006113-2"/>
    </source>
</evidence>
<keyword evidence="5 8" id="KW-0862">Zinc</keyword>
<evidence type="ECO:0000313" key="11">
    <source>
        <dbReference type="EMBL" id="CEA04208.1"/>
    </source>
</evidence>
<evidence type="ECO:0000256" key="4">
    <source>
        <dbReference type="ARBA" id="ARBA00022723"/>
    </source>
</evidence>
<keyword evidence="8" id="KW-0671">Queuosine biosynthesis</keyword>
<dbReference type="GO" id="GO:0008616">
    <property type="term" value="P:tRNA queuosine(34) biosynthetic process"/>
    <property type="evidence" value="ECO:0007669"/>
    <property type="project" value="UniProtKB-KW"/>
</dbReference>
<dbReference type="UniPathway" id="UPA00391"/>
<feature type="binding site" evidence="10">
    <location>
        <position position="27"/>
    </location>
    <ligand>
        <name>Zn(2+)</name>
        <dbReference type="ChEBI" id="CHEBI:29105"/>
    </ligand>
</feature>
<organism evidence="11">
    <name type="scientific">Metalysinibacillus saudimassiliensis</name>
    <dbReference type="NCBI Taxonomy" id="1461583"/>
    <lineage>
        <taxon>Bacteria</taxon>
        <taxon>Bacillati</taxon>
        <taxon>Bacillota</taxon>
        <taxon>Bacilli</taxon>
        <taxon>Bacillales</taxon>
        <taxon>Caryophanaceae</taxon>
        <taxon>Metalysinibacillus</taxon>
    </lineage>
</organism>
<feature type="binding site" evidence="10">
    <location>
        <position position="43"/>
    </location>
    <ligand>
        <name>Zn(2+)</name>
        <dbReference type="ChEBI" id="CHEBI:29105"/>
    </ligand>
</feature>
<dbReference type="PANTHER" id="PTHR12589">
    <property type="entry name" value="PYRUVOYL TETRAHYDROBIOPTERIN SYNTHASE"/>
    <property type="match status" value="1"/>
</dbReference>
<dbReference type="PATRIC" id="fig|1461583.4.peg.1801"/>
<evidence type="ECO:0000256" key="3">
    <source>
        <dbReference type="ARBA" id="ARBA00018141"/>
    </source>
</evidence>
<dbReference type="Gene3D" id="3.30.479.10">
    <property type="entry name" value="6-pyruvoyl tetrahydropterin synthase/QueD"/>
    <property type="match status" value="1"/>
</dbReference>
<feature type="active site" description="Proton acceptor" evidence="9">
    <location>
        <position position="37"/>
    </location>
</feature>
<feature type="active site" description="Charge relay system" evidence="9">
    <location>
        <position position="78"/>
    </location>
</feature>
<evidence type="ECO:0000256" key="8">
    <source>
        <dbReference type="PIRNR" id="PIRNR006113"/>
    </source>
</evidence>
<dbReference type="EC" id="4.-.-.-" evidence="8"/>
<evidence type="ECO:0000256" key="2">
    <source>
        <dbReference type="ARBA" id="ARBA00008900"/>
    </source>
</evidence>
<protein>
    <recommendedName>
        <fullName evidence="3 8">6-carboxy-5,6,7,8-tetrahydropterin synthase</fullName>
        <ecNumber evidence="8">4.-.-.-</ecNumber>
    </recommendedName>
</protein>
<comment type="cofactor">
    <cofactor evidence="8 10">
        <name>Zn(2+)</name>
        <dbReference type="ChEBI" id="CHEBI:29105"/>
    </cofactor>
    <text evidence="8 10">Binds 1 zinc ion per subunit.</text>
</comment>
<evidence type="ECO:0000256" key="1">
    <source>
        <dbReference type="ARBA" id="ARBA00005061"/>
    </source>
</evidence>
<comment type="similarity">
    <text evidence="2 8">Belongs to the PTPS family. QueD subfamily.</text>
</comment>
<evidence type="ECO:0000256" key="5">
    <source>
        <dbReference type="ARBA" id="ARBA00022833"/>
    </source>
</evidence>
<gene>
    <name evidence="11" type="primary">queD</name>
    <name evidence="11" type="ORF">BN1050_01879</name>
</gene>
<reference evidence="11" key="1">
    <citation type="submission" date="2014-07" db="EMBL/GenBank/DDBJ databases">
        <authorList>
            <person name="Urmite Genomes Urmite Genomes"/>
        </authorList>
    </citation>
    <scope>NUCLEOTIDE SEQUENCE</scope>
    <source>
        <strain evidence="11">13S34_air</strain>
    </source>
</reference>
<comment type="catalytic activity">
    <reaction evidence="7 8">
        <text>7,8-dihydroneopterin 3'-triphosphate + H2O = 6-carboxy-5,6,7,8-tetrahydropterin + triphosphate + acetaldehyde + 2 H(+)</text>
        <dbReference type="Rhea" id="RHEA:27966"/>
        <dbReference type="ChEBI" id="CHEBI:15343"/>
        <dbReference type="ChEBI" id="CHEBI:15377"/>
        <dbReference type="ChEBI" id="CHEBI:15378"/>
        <dbReference type="ChEBI" id="CHEBI:18036"/>
        <dbReference type="ChEBI" id="CHEBI:58462"/>
        <dbReference type="ChEBI" id="CHEBI:61032"/>
        <dbReference type="EC" id="4.1.2.50"/>
    </reaction>
</comment>
<evidence type="ECO:0000256" key="9">
    <source>
        <dbReference type="PIRSR" id="PIRSR006113-1"/>
    </source>
</evidence>
<dbReference type="Pfam" id="PF01242">
    <property type="entry name" value="PTPS"/>
    <property type="match status" value="1"/>
</dbReference>
<dbReference type="InterPro" id="IPR007115">
    <property type="entry name" value="6-PTP_synth/QueD"/>
</dbReference>
<feature type="active site" description="Charge relay system" evidence="9">
    <location>
        <position position="125"/>
    </location>
</feature>
<name>A0A078M9X8_9BACL</name>
<proteinExistence type="inferred from homology"/>
<comment type="pathway">
    <text evidence="1 8">Purine metabolism; 7-cyano-7-deazaguanine biosynthesis.</text>
</comment>
<dbReference type="NCBIfam" id="TIGR03367">
    <property type="entry name" value="queuosine_QueD"/>
    <property type="match status" value="1"/>
</dbReference>
<accession>A0A078M9X8</accession>
<sequence length="142" mass="15995">MIQQIYPTVAHPFRYELNKDMHFSAAHFIPAEAAGVCARMHGHTYFVNLTIAGDELDAIGFLIDFKALKDAVHGAFDHTVINDHPAFRTQNPTTEAVAAYIWQAIQALLDSKGNHARCLQVFVRETPTSYVCYRPKEEDFDA</sequence>
<dbReference type="PANTHER" id="PTHR12589:SF7">
    <property type="entry name" value="6-PYRUVOYL TETRAHYDROBIOPTERIN SYNTHASE"/>
    <property type="match status" value="1"/>
</dbReference>
<dbReference type="GO" id="GO:0070497">
    <property type="term" value="F:6-carboxytetrahydropterin synthase activity"/>
    <property type="evidence" value="ECO:0007669"/>
    <property type="project" value="UniProtKB-EC"/>
</dbReference>
<dbReference type="InterPro" id="IPR038418">
    <property type="entry name" value="6-PTP_synth/QueD_sf"/>
</dbReference>
<evidence type="ECO:0000256" key="7">
    <source>
        <dbReference type="ARBA" id="ARBA00048807"/>
    </source>
</evidence>